<protein>
    <recommendedName>
        <fullName evidence="15">Sensory/regulatory protein RpfC</fullName>
        <ecNumber evidence="3">2.7.13.3</ecNumber>
    </recommendedName>
</protein>
<keyword evidence="6" id="KW-0808">Transferase</keyword>
<feature type="compositionally biased region" description="Polar residues" evidence="19">
    <location>
        <begin position="1009"/>
        <end position="1018"/>
    </location>
</feature>
<dbReference type="PANTHER" id="PTHR45339:SF1">
    <property type="entry name" value="HYBRID SIGNAL TRANSDUCTION HISTIDINE KINASE J"/>
    <property type="match status" value="1"/>
</dbReference>
<keyword evidence="13 20" id="KW-0472">Membrane</keyword>
<accession>A0A975GNE8</accession>
<dbReference type="SUPFAM" id="SSF47384">
    <property type="entry name" value="Homodimeric domain of signal transducing histidine kinase"/>
    <property type="match status" value="1"/>
</dbReference>
<evidence type="ECO:0000259" key="24">
    <source>
        <dbReference type="PROSITE" id="PS50885"/>
    </source>
</evidence>
<evidence type="ECO:0000256" key="9">
    <source>
        <dbReference type="ARBA" id="ARBA00022777"/>
    </source>
</evidence>
<dbReference type="FunFam" id="1.10.287.130:FF:000002">
    <property type="entry name" value="Two-component osmosensing histidine kinase"/>
    <property type="match status" value="1"/>
</dbReference>
<dbReference type="SMART" id="SM00304">
    <property type="entry name" value="HAMP"/>
    <property type="match status" value="1"/>
</dbReference>
<evidence type="ECO:0000256" key="5">
    <source>
        <dbReference type="ARBA" id="ARBA00022553"/>
    </source>
</evidence>
<keyword evidence="7 20" id="KW-0812">Transmembrane</keyword>
<evidence type="ECO:0000256" key="16">
    <source>
        <dbReference type="PROSITE-ProRule" id="PRU00110"/>
    </source>
</evidence>
<dbReference type="InterPro" id="IPR036097">
    <property type="entry name" value="HisK_dim/P_sf"/>
</dbReference>
<evidence type="ECO:0000256" key="11">
    <source>
        <dbReference type="ARBA" id="ARBA00022989"/>
    </source>
</evidence>
<feature type="domain" description="HAMP" evidence="24">
    <location>
        <begin position="253"/>
        <end position="305"/>
    </location>
</feature>
<dbReference type="Gene3D" id="1.10.287.130">
    <property type="match status" value="1"/>
</dbReference>
<sequence length="1356" mass="153762">MEHHKKTENASFCRDDPYNAPEKKRLFSYLKKRLSNWGLKPLIMVWIIPAFIISGIIAVLFNYIMAKENARNRIYDHIIKRRTDITFIAHLPSLRMYLVDIRLDLEEEASFLKKDIQIYLENYMKNLQLSSYQTLSIVSIKGKELIRMENGKVAPEFFDFSGTPYFEKLSASETHKNFSLPSYPDPVSQESLVTDVFPIYNEISGKQIGGVIYEYQIPVRQFMDNARKVLVFNIVWNAGGIAVALIIIYVILEIIIKPLKYVTETAREMVAGDMSQKISIKGWGEAKVLATTFEAMRQRLKRHIEQLQENTRKLETIIEFLPDATFIVDKDKKVVFWNKAMEKMTGCPRTEMIGKGGMQYAFPFYGKNRFILIDIAFEKGLKGISQNYNHKYVSIKGHGDILKGSAWCPTVKGENRLLSATASALYDERGNIWGAIESIRDTTEKYKAEEEIRKLNEELEQRVIERTAQLESVNHQLEESIKNVQKLARDAEAANISKSEFLANMSHEIRTPMNGIMGTCDLLFSTNPNRKQREYLNIIRTSARSLLGLINDILDFSKIEAGKLTFERVPFFIRDVVEEVCDIFFEKISEKDTELIVNIASDVPKQIIADPFRLRQVLVNLTSNAFKFTDKGEICISIRNRFAASSRYQPLSQKDGSDTETIELLFSVQDTGIGIAPEIKDKLFDAFIQADGSISRKYGGTGLGLAICKKIVKLMDGKIWVESTPGTGSCFYFTAKVRRTYTEPAHKSVVPNELKNLKVLLVEDNSAARVVIQQFLKSFGCRTETAESAEEALVMYEKSIDGEHFGLILIDFKLPGMDGIAASEKIKQNARIKAPPIIIISGYIRKKDIQRAGEVGIESYLTKPIKQSLLFETILEIFGYPSVSSRKTDRDIISPEEFSGVSVLLVEDHPINRRVATEILEASGILVDTAVNGLEATEAVRKKNYDAIFMDVQMPEMNGIEATKIIRNWETRNSKLETRNSKLETRNSKLETRNSKLGTRNSELETRNSELGTRNSELGTRNSKFETQSQFPVSSFKFQTQSQFPVSSFKFQTQSQFPVSSFKFQTQSQSQVSSFKFQTPIIAMTAHAMSGDRERCLKAGMNDYVSKPIDRKELFAALRRNLQIKDEARETQGKENSSFKLQASSFKLPKLPGLNTGEGLERMGGSWGLYADILKDFCNFQKHFASEFFELIENKDFKAAKIKAHALKGAAGNVSAIKLRIAAKVLENACATNDKDHIRTLLVPVEDALSEVTESFKKMYILLRTEDDGPKSVEAKTDQQEPDPEISQAHLPELFKKLDKTLQKSDPVESEFCLRKIKACVSSEGFKAELDDLEHQISAYNFDNAIRILSKIRHQG</sequence>
<feature type="compositionally biased region" description="Basic and acidic residues" evidence="19">
    <location>
        <begin position="977"/>
        <end position="994"/>
    </location>
</feature>
<evidence type="ECO:0000256" key="18">
    <source>
        <dbReference type="SAM" id="Coils"/>
    </source>
</evidence>
<feature type="domain" description="PAS" evidence="23">
    <location>
        <begin position="310"/>
        <end position="355"/>
    </location>
</feature>
<dbReference type="RefSeq" id="WP_207682781.1">
    <property type="nucleotide sequence ID" value="NZ_CP061800.1"/>
</dbReference>
<dbReference type="EMBL" id="CP061800">
    <property type="protein sequence ID" value="QTA87687.1"/>
    <property type="molecule type" value="Genomic_DNA"/>
</dbReference>
<dbReference type="KEGG" id="dmm:dnm_037210"/>
<dbReference type="InterPro" id="IPR004358">
    <property type="entry name" value="Sig_transdc_His_kin-like_C"/>
</dbReference>
<evidence type="ECO:0000256" key="7">
    <source>
        <dbReference type="ARBA" id="ARBA00022692"/>
    </source>
</evidence>
<feature type="coiled-coil region" evidence="18">
    <location>
        <begin position="445"/>
        <end position="494"/>
    </location>
</feature>
<comment type="subunit">
    <text evidence="14">At low DSF concentrations, interacts with RpfF.</text>
</comment>
<dbReference type="CDD" id="cd00082">
    <property type="entry name" value="HisKA"/>
    <property type="match status" value="1"/>
</dbReference>
<dbReference type="GO" id="GO:0006355">
    <property type="term" value="P:regulation of DNA-templated transcription"/>
    <property type="evidence" value="ECO:0007669"/>
    <property type="project" value="InterPro"/>
</dbReference>
<dbReference type="GO" id="GO:0000155">
    <property type="term" value="F:phosphorelay sensor kinase activity"/>
    <property type="evidence" value="ECO:0007669"/>
    <property type="project" value="InterPro"/>
</dbReference>
<comment type="catalytic activity">
    <reaction evidence="1">
        <text>ATP + protein L-histidine = ADP + protein N-phospho-L-histidine.</text>
        <dbReference type="EC" id="2.7.13.3"/>
    </reaction>
</comment>
<dbReference type="InterPro" id="IPR000014">
    <property type="entry name" value="PAS"/>
</dbReference>
<dbReference type="InterPro" id="IPR011006">
    <property type="entry name" value="CheY-like_superfamily"/>
</dbReference>
<evidence type="ECO:0000259" key="21">
    <source>
        <dbReference type="PROSITE" id="PS50109"/>
    </source>
</evidence>
<dbReference type="CDD" id="cd17546">
    <property type="entry name" value="REC_hyHK_CKI1_RcsC-like"/>
    <property type="match status" value="2"/>
</dbReference>
<dbReference type="PRINTS" id="PR00344">
    <property type="entry name" value="BCTRLSENSOR"/>
</dbReference>
<feature type="domain" description="Response regulatory" evidence="22">
    <location>
        <begin position="758"/>
        <end position="878"/>
    </location>
</feature>
<evidence type="ECO:0000256" key="8">
    <source>
        <dbReference type="ARBA" id="ARBA00022741"/>
    </source>
</evidence>
<keyword evidence="8" id="KW-0547">Nucleotide-binding</keyword>
<feature type="domain" description="Histidine kinase" evidence="21">
    <location>
        <begin position="504"/>
        <end position="739"/>
    </location>
</feature>
<feature type="region of interest" description="Disordered" evidence="19">
    <location>
        <begin position="977"/>
        <end position="1018"/>
    </location>
</feature>
<dbReference type="GO" id="GO:0005886">
    <property type="term" value="C:plasma membrane"/>
    <property type="evidence" value="ECO:0007669"/>
    <property type="project" value="UniProtKB-SubCell"/>
</dbReference>
<evidence type="ECO:0000256" key="17">
    <source>
        <dbReference type="PROSITE-ProRule" id="PRU00169"/>
    </source>
</evidence>
<evidence type="ECO:0000256" key="1">
    <source>
        <dbReference type="ARBA" id="ARBA00000085"/>
    </source>
</evidence>
<dbReference type="GO" id="GO:0005524">
    <property type="term" value="F:ATP binding"/>
    <property type="evidence" value="ECO:0007669"/>
    <property type="project" value="UniProtKB-KW"/>
</dbReference>
<keyword evidence="11 20" id="KW-1133">Transmembrane helix</keyword>
<dbReference type="Pfam" id="PF00512">
    <property type="entry name" value="HisKA"/>
    <property type="match status" value="1"/>
</dbReference>
<dbReference type="PROSITE" id="PS50109">
    <property type="entry name" value="HIS_KIN"/>
    <property type="match status" value="1"/>
</dbReference>
<dbReference type="Pfam" id="PF02518">
    <property type="entry name" value="HATPase_c"/>
    <property type="match status" value="1"/>
</dbReference>
<name>A0A975GNE8_9BACT</name>
<dbReference type="Pfam" id="PF00072">
    <property type="entry name" value="Response_reg"/>
    <property type="match status" value="3"/>
</dbReference>
<dbReference type="InterPro" id="IPR013767">
    <property type="entry name" value="PAS_fold"/>
</dbReference>
<dbReference type="PROSITE" id="PS50110">
    <property type="entry name" value="RESPONSE_REGULATORY"/>
    <property type="match status" value="2"/>
</dbReference>
<comment type="subcellular location">
    <subcellularLocation>
        <location evidence="2">Cell membrane</location>
        <topology evidence="2">Multi-pass membrane protein</topology>
    </subcellularLocation>
</comment>
<dbReference type="Gene3D" id="1.20.120.160">
    <property type="entry name" value="HPT domain"/>
    <property type="match status" value="1"/>
</dbReference>
<evidence type="ECO:0000256" key="15">
    <source>
        <dbReference type="ARBA" id="ARBA00068150"/>
    </source>
</evidence>
<proteinExistence type="predicted"/>
<gene>
    <name evidence="26" type="ORF">dnm_037210</name>
</gene>
<evidence type="ECO:0000313" key="26">
    <source>
        <dbReference type="EMBL" id="QTA87687.1"/>
    </source>
</evidence>
<dbReference type="Gene3D" id="3.30.450.20">
    <property type="entry name" value="PAS domain"/>
    <property type="match status" value="1"/>
</dbReference>
<dbReference type="FunFam" id="3.30.565.10:FF:000010">
    <property type="entry name" value="Sensor histidine kinase RcsC"/>
    <property type="match status" value="1"/>
</dbReference>
<dbReference type="SUPFAM" id="SSF52172">
    <property type="entry name" value="CheY-like"/>
    <property type="match status" value="3"/>
</dbReference>
<dbReference type="PROSITE" id="PS50112">
    <property type="entry name" value="PAS"/>
    <property type="match status" value="1"/>
</dbReference>
<dbReference type="InterPro" id="IPR036890">
    <property type="entry name" value="HATPase_C_sf"/>
</dbReference>
<dbReference type="SUPFAM" id="SSF47226">
    <property type="entry name" value="Histidine-containing phosphotransfer domain, HPT domain"/>
    <property type="match status" value="1"/>
</dbReference>
<evidence type="ECO:0000256" key="2">
    <source>
        <dbReference type="ARBA" id="ARBA00004651"/>
    </source>
</evidence>
<dbReference type="Proteomes" id="UP000663722">
    <property type="component" value="Chromosome"/>
</dbReference>
<dbReference type="Pfam" id="PF00989">
    <property type="entry name" value="PAS"/>
    <property type="match status" value="1"/>
</dbReference>
<feature type="coiled-coil region" evidence="18">
    <location>
        <begin position="290"/>
        <end position="317"/>
    </location>
</feature>
<dbReference type="SUPFAM" id="SSF55785">
    <property type="entry name" value="PYP-like sensor domain (PAS domain)"/>
    <property type="match status" value="1"/>
</dbReference>
<dbReference type="InterPro" id="IPR003660">
    <property type="entry name" value="HAMP_dom"/>
</dbReference>
<evidence type="ECO:0000256" key="14">
    <source>
        <dbReference type="ARBA" id="ARBA00064003"/>
    </source>
</evidence>
<dbReference type="Gene3D" id="6.10.340.10">
    <property type="match status" value="1"/>
</dbReference>
<evidence type="ECO:0000259" key="25">
    <source>
        <dbReference type="PROSITE" id="PS50894"/>
    </source>
</evidence>
<feature type="modified residue" description="4-aspartylphosphate" evidence="17">
    <location>
        <position position="811"/>
    </location>
</feature>
<evidence type="ECO:0000313" key="27">
    <source>
        <dbReference type="Proteomes" id="UP000663722"/>
    </source>
</evidence>
<evidence type="ECO:0000256" key="19">
    <source>
        <dbReference type="SAM" id="MobiDB-lite"/>
    </source>
</evidence>
<dbReference type="CDD" id="cd00130">
    <property type="entry name" value="PAS"/>
    <property type="match status" value="1"/>
</dbReference>
<dbReference type="Pfam" id="PF00672">
    <property type="entry name" value="HAMP"/>
    <property type="match status" value="1"/>
</dbReference>
<feature type="domain" description="HPt" evidence="25">
    <location>
        <begin position="1166"/>
        <end position="1266"/>
    </location>
</feature>
<dbReference type="InterPro" id="IPR036641">
    <property type="entry name" value="HPT_dom_sf"/>
</dbReference>
<dbReference type="SUPFAM" id="SSF55874">
    <property type="entry name" value="ATPase domain of HSP90 chaperone/DNA topoisomerase II/histidine kinase"/>
    <property type="match status" value="1"/>
</dbReference>
<evidence type="ECO:0000256" key="10">
    <source>
        <dbReference type="ARBA" id="ARBA00022840"/>
    </source>
</evidence>
<keyword evidence="18" id="KW-0175">Coiled coil</keyword>
<feature type="modified residue" description="Phosphohistidine" evidence="16">
    <location>
        <position position="1205"/>
    </location>
</feature>
<dbReference type="NCBIfam" id="TIGR00229">
    <property type="entry name" value="sensory_box"/>
    <property type="match status" value="1"/>
</dbReference>
<dbReference type="SMART" id="SM00091">
    <property type="entry name" value="PAS"/>
    <property type="match status" value="1"/>
</dbReference>
<keyword evidence="5 17" id="KW-0597">Phosphoprotein</keyword>
<dbReference type="PROSITE" id="PS50894">
    <property type="entry name" value="HPT"/>
    <property type="match status" value="1"/>
</dbReference>
<keyword evidence="9 26" id="KW-0418">Kinase</keyword>
<feature type="transmembrane region" description="Helical" evidence="20">
    <location>
        <begin position="43"/>
        <end position="64"/>
    </location>
</feature>
<dbReference type="Gene3D" id="3.40.50.2300">
    <property type="match status" value="2"/>
</dbReference>
<evidence type="ECO:0000259" key="22">
    <source>
        <dbReference type="PROSITE" id="PS50110"/>
    </source>
</evidence>
<dbReference type="InterPro" id="IPR035965">
    <property type="entry name" value="PAS-like_dom_sf"/>
</dbReference>
<dbReference type="SMART" id="SM00448">
    <property type="entry name" value="REC"/>
    <property type="match status" value="2"/>
</dbReference>
<dbReference type="PROSITE" id="PS50885">
    <property type="entry name" value="HAMP"/>
    <property type="match status" value="1"/>
</dbReference>
<keyword evidence="27" id="KW-1185">Reference proteome</keyword>
<dbReference type="InterPro" id="IPR008207">
    <property type="entry name" value="Sig_transdc_His_kin_Hpt_dom"/>
</dbReference>
<dbReference type="SMART" id="SM00388">
    <property type="entry name" value="HisKA"/>
    <property type="match status" value="1"/>
</dbReference>
<evidence type="ECO:0000256" key="4">
    <source>
        <dbReference type="ARBA" id="ARBA00022475"/>
    </source>
</evidence>
<evidence type="ECO:0000256" key="12">
    <source>
        <dbReference type="ARBA" id="ARBA00023012"/>
    </source>
</evidence>
<feature type="modified residue" description="4-aspartylphosphate" evidence="17">
    <location>
        <position position="951"/>
    </location>
</feature>
<feature type="domain" description="Response regulatory" evidence="22">
    <location>
        <begin position="902"/>
        <end position="1122"/>
    </location>
</feature>
<dbReference type="SUPFAM" id="SSF158472">
    <property type="entry name" value="HAMP domain-like"/>
    <property type="match status" value="1"/>
</dbReference>
<dbReference type="InterPro" id="IPR003594">
    <property type="entry name" value="HATPase_dom"/>
</dbReference>
<evidence type="ECO:0000256" key="20">
    <source>
        <dbReference type="SAM" id="Phobius"/>
    </source>
</evidence>
<dbReference type="SMART" id="SM00387">
    <property type="entry name" value="HATPase_c"/>
    <property type="match status" value="1"/>
</dbReference>
<organism evidence="26 27">
    <name type="scientific">Desulfonema magnum</name>
    <dbReference type="NCBI Taxonomy" id="45655"/>
    <lineage>
        <taxon>Bacteria</taxon>
        <taxon>Pseudomonadati</taxon>
        <taxon>Thermodesulfobacteriota</taxon>
        <taxon>Desulfobacteria</taxon>
        <taxon>Desulfobacterales</taxon>
        <taxon>Desulfococcaceae</taxon>
        <taxon>Desulfonema</taxon>
    </lineage>
</organism>
<dbReference type="Gene3D" id="3.30.565.10">
    <property type="entry name" value="Histidine kinase-like ATPase, C-terminal domain"/>
    <property type="match status" value="1"/>
</dbReference>
<evidence type="ECO:0000256" key="6">
    <source>
        <dbReference type="ARBA" id="ARBA00022679"/>
    </source>
</evidence>
<keyword evidence="12" id="KW-0902">Two-component regulatory system</keyword>
<feature type="transmembrane region" description="Helical" evidence="20">
    <location>
        <begin position="230"/>
        <end position="252"/>
    </location>
</feature>
<dbReference type="CDD" id="cd16922">
    <property type="entry name" value="HATPase_EvgS-ArcB-TorS-like"/>
    <property type="match status" value="1"/>
</dbReference>
<keyword evidence="4" id="KW-1003">Cell membrane</keyword>
<dbReference type="InterPro" id="IPR003661">
    <property type="entry name" value="HisK_dim/P_dom"/>
</dbReference>
<reference evidence="26" key="1">
    <citation type="journal article" date="2021" name="Microb. Physiol.">
        <title>Proteogenomic Insights into the Physiology of Marine, Sulfate-Reducing, Filamentous Desulfonema limicola and Desulfonema magnum.</title>
        <authorList>
            <person name="Schnaars V."/>
            <person name="Wohlbrand L."/>
            <person name="Scheve S."/>
            <person name="Hinrichs C."/>
            <person name="Reinhardt R."/>
            <person name="Rabus R."/>
        </authorList>
    </citation>
    <scope>NUCLEOTIDE SEQUENCE</scope>
    <source>
        <strain evidence="26">4be13</strain>
    </source>
</reference>
<dbReference type="InterPro" id="IPR001789">
    <property type="entry name" value="Sig_transdc_resp-reg_receiver"/>
</dbReference>
<dbReference type="InterPro" id="IPR005467">
    <property type="entry name" value="His_kinase_dom"/>
</dbReference>
<dbReference type="PANTHER" id="PTHR45339">
    <property type="entry name" value="HYBRID SIGNAL TRANSDUCTION HISTIDINE KINASE J"/>
    <property type="match status" value="1"/>
</dbReference>
<evidence type="ECO:0000256" key="3">
    <source>
        <dbReference type="ARBA" id="ARBA00012438"/>
    </source>
</evidence>
<evidence type="ECO:0000256" key="13">
    <source>
        <dbReference type="ARBA" id="ARBA00023136"/>
    </source>
</evidence>
<evidence type="ECO:0000259" key="23">
    <source>
        <dbReference type="PROSITE" id="PS50112"/>
    </source>
</evidence>
<keyword evidence="10" id="KW-0067">ATP-binding</keyword>
<dbReference type="CDD" id="cd06225">
    <property type="entry name" value="HAMP"/>
    <property type="match status" value="1"/>
</dbReference>
<dbReference type="EC" id="2.7.13.3" evidence="3"/>